<keyword evidence="5" id="KW-1185">Reference proteome</keyword>
<feature type="chain" id="PRO_5034542899" description="DUF6536 domain-containing protein" evidence="2">
    <location>
        <begin position="24"/>
        <end position="452"/>
    </location>
</feature>
<feature type="transmembrane region" description="Helical" evidence="1">
    <location>
        <begin position="423"/>
        <end position="445"/>
    </location>
</feature>
<dbReference type="EMBL" id="WIGO01000294">
    <property type="protein sequence ID" value="KAF6818885.1"/>
    <property type="molecule type" value="Genomic_DNA"/>
</dbReference>
<evidence type="ECO:0000313" key="4">
    <source>
        <dbReference type="EMBL" id="KAF6818885.1"/>
    </source>
</evidence>
<reference evidence="4" key="1">
    <citation type="journal article" date="2020" name="Phytopathology">
        <title>Genome Sequence Resources of Colletotrichum truncatum, C. plurivorum, C. musicola, and C. sojae: Four Species Pathogenic to Soybean (Glycine max).</title>
        <authorList>
            <person name="Rogerio F."/>
            <person name="Boufleur T.R."/>
            <person name="Ciampi-Guillardi M."/>
            <person name="Sukno S.A."/>
            <person name="Thon M.R."/>
            <person name="Massola Junior N.S."/>
            <person name="Baroncelli R."/>
        </authorList>
    </citation>
    <scope>NUCLEOTIDE SEQUENCE</scope>
    <source>
        <strain evidence="4">LFN00145</strain>
    </source>
</reference>
<dbReference type="InterPro" id="IPR046623">
    <property type="entry name" value="DUF6536"/>
</dbReference>
<comment type="caution">
    <text evidence="4">The sequence shown here is derived from an EMBL/GenBank/DDBJ whole genome shotgun (WGS) entry which is preliminary data.</text>
</comment>
<dbReference type="Proteomes" id="UP000654918">
    <property type="component" value="Unassembled WGS sequence"/>
</dbReference>
<proteinExistence type="predicted"/>
<evidence type="ECO:0000256" key="2">
    <source>
        <dbReference type="SAM" id="SignalP"/>
    </source>
</evidence>
<keyword evidence="2" id="KW-0732">Signal</keyword>
<keyword evidence="1" id="KW-0812">Transmembrane</keyword>
<dbReference type="AlphaFoldDB" id="A0A8H6N496"/>
<feature type="transmembrane region" description="Helical" evidence="1">
    <location>
        <begin position="102"/>
        <end position="119"/>
    </location>
</feature>
<accession>A0A8H6N496</accession>
<feature type="transmembrane region" description="Helical" evidence="1">
    <location>
        <begin position="42"/>
        <end position="63"/>
    </location>
</feature>
<evidence type="ECO:0000259" key="3">
    <source>
        <dbReference type="Pfam" id="PF20163"/>
    </source>
</evidence>
<keyword evidence="1" id="KW-0472">Membrane</keyword>
<protein>
    <recommendedName>
        <fullName evidence="3">DUF6536 domain-containing protein</fullName>
    </recommendedName>
</protein>
<name>A0A8H6N496_9PEZI</name>
<feature type="signal peptide" evidence="2">
    <location>
        <begin position="1"/>
        <end position="23"/>
    </location>
</feature>
<dbReference type="PANTHER" id="PTHR35395:SF1">
    <property type="entry name" value="DUF6536 DOMAIN-CONTAINING PROTEIN"/>
    <property type="match status" value="1"/>
</dbReference>
<keyword evidence="1" id="KW-1133">Transmembrane helix</keyword>
<evidence type="ECO:0000313" key="5">
    <source>
        <dbReference type="Proteomes" id="UP000654918"/>
    </source>
</evidence>
<feature type="domain" description="DUF6536" evidence="3">
    <location>
        <begin position="5"/>
        <end position="143"/>
    </location>
</feature>
<dbReference type="PANTHER" id="PTHR35395">
    <property type="entry name" value="DUF6536 DOMAIN-CONTAINING PROTEIN"/>
    <property type="match status" value="1"/>
</dbReference>
<feature type="transmembrane region" description="Helical" evidence="1">
    <location>
        <begin position="328"/>
        <end position="350"/>
    </location>
</feature>
<evidence type="ECO:0000256" key="1">
    <source>
        <dbReference type="SAM" id="Phobius"/>
    </source>
</evidence>
<gene>
    <name evidence="4" type="ORF">CPLU01_13174</name>
</gene>
<dbReference type="Pfam" id="PF20163">
    <property type="entry name" value="DUF6536"/>
    <property type="match status" value="1"/>
</dbReference>
<organism evidence="4 5">
    <name type="scientific">Colletotrichum plurivorum</name>
    <dbReference type="NCBI Taxonomy" id="2175906"/>
    <lineage>
        <taxon>Eukaryota</taxon>
        <taxon>Fungi</taxon>
        <taxon>Dikarya</taxon>
        <taxon>Ascomycota</taxon>
        <taxon>Pezizomycotina</taxon>
        <taxon>Sordariomycetes</taxon>
        <taxon>Hypocreomycetidae</taxon>
        <taxon>Glomerellales</taxon>
        <taxon>Glomerellaceae</taxon>
        <taxon>Colletotrichum</taxon>
        <taxon>Colletotrichum orchidearum species complex</taxon>
    </lineage>
</organism>
<sequence>MLVSSLVLVVVLVAAVVNDGGLARPWEIYVTPDCGKATIANIWLHLAINALSTVVIASSNFFMQVLNAPSRREVDTTHARGSWLDIGVPSWRNAFRLSAFKLTAWLVLFAASLAIHILFNSSVFQMDRRMDDFHVTIAAESFLSGDSYFPPGASLLTDEMIQNETGYSGGYGLPPKFQRILGATNGSVDEATAAARTAAQDSGWKRLETGECLALYGSKNCAGLSHYRDLVIVTEGTGWKRADIWNLSVAADTTWEPIVPAQEFNSLWISTQCSMKGIIQGYAATCMNDCRNVSRGEPVFRYCPAGISAPCLAESRDAECTVVISKTLLLAVVVSISAKMFTCVTVVLFLGSEESLVTPGDAIASFISVQDRTASVPGLVSQHVIRMRKQGFRERGVKIYESLEPKPWTGKHHRKVSGSPSDVWVLTYIFLAAGLIGSIVCLILQTNSGISL</sequence>